<reference evidence="5 6" key="3">
    <citation type="submission" date="2018-07" db="EMBL/GenBank/DDBJ databases">
        <title>Genomic and Epidemiologic Investigation of an Indolent Hospital Outbreak.</title>
        <authorList>
            <person name="Johnson R.C."/>
            <person name="Deming C."/>
            <person name="Conlan S."/>
            <person name="Zellmer C.J."/>
            <person name="Michelin A.V."/>
            <person name="Lee-Lin S."/>
            <person name="Thomas P.J."/>
            <person name="Park M."/>
            <person name="Weingarten R.A."/>
            <person name="Less J."/>
            <person name="Dekker J.P."/>
            <person name="Frank K.M."/>
            <person name="Musser K.A."/>
            <person name="Mcquiston J.R."/>
            <person name="Henderson D.K."/>
            <person name="Lau A.F."/>
            <person name="Palmore T.N."/>
            <person name="Segre J.A."/>
        </authorList>
    </citation>
    <scope>NUCLEOTIDE SEQUENCE [LARGE SCALE GENOMIC DNA]</scope>
    <source>
        <strain evidence="3 6">SK-CDC1_0717</strain>
        <strain evidence="2 5">SK-NIH.Env10_0317</strain>
    </source>
</reference>
<dbReference type="Proteomes" id="UP000287746">
    <property type="component" value="Unassembled WGS sequence"/>
</dbReference>
<evidence type="ECO:0000313" key="2">
    <source>
        <dbReference type="EMBL" id="RSU99368.1"/>
    </source>
</evidence>
<dbReference type="OrthoDB" id="7583078at2"/>
<proteinExistence type="predicted"/>
<dbReference type="EMBL" id="CP018820">
    <property type="protein sequence ID" value="APR51243.1"/>
    <property type="molecule type" value="Genomic_DNA"/>
</dbReference>
<dbReference type="EMBL" id="QQWO01000022">
    <property type="protein sequence ID" value="RSU99368.1"/>
    <property type="molecule type" value="Genomic_DNA"/>
</dbReference>
<dbReference type="RefSeq" id="WP_066571779.1">
    <property type="nucleotide sequence ID" value="NZ_CP018820.1"/>
</dbReference>
<name>A0A1L6J5L9_9SPHN</name>
<dbReference type="KEGG" id="skr:BRX40_01280"/>
<evidence type="ECO:0000313" key="6">
    <source>
        <dbReference type="Proteomes" id="UP000287746"/>
    </source>
</evidence>
<accession>A0A1L6J5L9</accession>
<dbReference type="Proteomes" id="UP000185161">
    <property type="component" value="Chromosome"/>
</dbReference>
<organism evidence="1 4">
    <name type="scientific">Sphingomonas koreensis</name>
    <dbReference type="NCBI Taxonomy" id="93064"/>
    <lineage>
        <taxon>Bacteria</taxon>
        <taxon>Pseudomonadati</taxon>
        <taxon>Pseudomonadota</taxon>
        <taxon>Alphaproteobacteria</taxon>
        <taxon>Sphingomonadales</taxon>
        <taxon>Sphingomonadaceae</taxon>
        <taxon>Sphingomonas</taxon>
    </lineage>
</organism>
<gene>
    <name evidence="1" type="ORF">BRX40_01280</name>
    <name evidence="2" type="ORF">CA257_19580</name>
    <name evidence="3" type="ORF">DAH66_17955</name>
</gene>
<dbReference type="AlphaFoldDB" id="A0A1L6J5L9"/>
<dbReference type="STRING" id="93064.BRX40_01280"/>
<protein>
    <submittedName>
        <fullName evidence="1">Uncharacterized protein</fullName>
    </submittedName>
</protein>
<dbReference type="EMBL" id="QQYZ01000021">
    <property type="protein sequence ID" value="RSY79092.1"/>
    <property type="molecule type" value="Genomic_DNA"/>
</dbReference>
<sequence length="105" mass="10747">MTDARNWVLADELGQRIDSIGARAARAATAELAADLDAIRRIALANGITPALPVVHALESALAAGQRGPMIADGLALLRDAVSCGRDDPRTAAAFTAACSIRLGA</sequence>
<evidence type="ECO:0000313" key="1">
    <source>
        <dbReference type="EMBL" id="APR51243.1"/>
    </source>
</evidence>
<dbReference type="GeneID" id="44131185"/>
<reference evidence="1" key="1">
    <citation type="submission" date="2016-12" db="EMBL/GenBank/DDBJ databases">
        <title>Whole genome sequencing of Sphingomonas koreensis.</title>
        <authorList>
            <person name="Conlan S."/>
            <person name="Thomas P.J."/>
            <person name="Mullikin J."/>
            <person name="Palmore T.N."/>
            <person name="Frank K.M."/>
            <person name="Segre J.A."/>
        </authorList>
    </citation>
    <scope>NUCLEOTIDE SEQUENCE</scope>
    <source>
        <strain evidence="1">ABOJV</strain>
    </source>
</reference>
<keyword evidence="4" id="KW-1185">Reference proteome</keyword>
<evidence type="ECO:0000313" key="3">
    <source>
        <dbReference type="EMBL" id="RSY79092.1"/>
    </source>
</evidence>
<reference evidence="4" key="2">
    <citation type="submission" date="2016-12" db="EMBL/GenBank/DDBJ databases">
        <title>Whole genome sequencing of Sphingomonas sp. ABOJV.</title>
        <authorList>
            <person name="Conlan S."/>
            <person name="Thomas P.J."/>
            <person name="Mullikin J."/>
            <person name="Palmore T.N."/>
            <person name="Frank K.M."/>
            <person name="Segre J.A."/>
        </authorList>
    </citation>
    <scope>NUCLEOTIDE SEQUENCE [LARGE SCALE GENOMIC DNA]</scope>
    <source>
        <strain evidence="4">ABOJV</strain>
    </source>
</reference>
<dbReference type="Proteomes" id="UP000286681">
    <property type="component" value="Unassembled WGS sequence"/>
</dbReference>
<evidence type="ECO:0000313" key="5">
    <source>
        <dbReference type="Proteomes" id="UP000286681"/>
    </source>
</evidence>
<evidence type="ECO:0000313" key="4">
    <source>
        <dbReference type="Proteomes" id="UP000185161"/>
    </source>
</evidence>